<evidence type="ECO:0000256" key="1">
    <source>
        <dbReference type="SAM" id="MobiDB-lite"/>
    </source>
</evidence>
<accession>A0A0D1YUC4</accession>
<reference evidence="2 3" key="1">
    <citation type="submission" date="2015-01" db="EMBL/GenBank/DDBJ databases">
        <title>The Genome Sequence of Exophiala sideris CBS121828.</title>
        <authorList>
            <consortium name="The Broad Institute Genomics Platform"/>
            <person name="Cuomo C."/>
            <person name="de Hoog S."/>
            <person name="Gorbushina A."/>
            <person name="Stielow B."/>
            <person name="Teixiera M."/>
            <person name="Abouelleil A."/>
            <person name="Chapman S.B."/>
            <person name="Priest M."/>
            <person name="Young S.K."/>
            <person name="Wortman J."/>
            <person name="Nusbaum C."/>
            <person name="Birren B."/>
        </authorList>
    </citation>
    <scope>NUCLEOTIDE SEQUENCE [LARGE SCALE GENOMIC DNA]</scope>
    <source>
        <strain evidence="2 3">CBS 121828</strain>
    </source>
</reference>
<protein>
    <submittedName>
        <fullName evidence="2">Uncharacterized protein</fullName>
    </submittedName>
</protein>
<name>A0A0D1YUC4_9EURO</name>
<gene>
    <name evidence="2" type="ORF">PV11_00814</name>
</gene>
<organism evidence="2 3">
    <name type="scientific">Exophiala sideris</name>
    <dbReference type="NCBI Taxonomy" id="1016849"/>
    <lineage>
        <taxon>Eukaryota</taxon>
        <taxon>Fungi</taxon>
        <taxon>Dikarya</taxon>
        <taxon>Ascomycota</taxon>
        <taxon>Pezizomycotina</taxon>
        <taxon>Eurotiomycetes</taxon>
        <taxon>Chaetothyriomycetidae</taxon>
        <taxon>Chaetothyriales</taxon>
        <taxon>Herpotrichiellaceae</taxon>
        <taxon>Exophiala</taxon>
    </lineage>
</organism>
<dbReference type="HOGENOM" id="CLU_1970592_0_0_1"/>
<feature type="compositionally biased region" description="Basic and acidic residues" evidence="1">
    <location>
        <begin position="7"/>
        <end position="16"/>
    </location>
</feature>
<feature type="compositionally biased region" description="Polar residues" evidence="1">
    <location>
        <begin position="17"/>
        <end position="29"/>
    </location>
</feature>
<evidence type="ECO:0000313" key="3">
    <source>
        <dbReference type="Proteomes" id="UP000053599"/>
    </source>
</evidence>
<dbReference type="Proteomes" id="UP000053599">
    <property type="component" value="Unassembled WGS sequence"/>
</dbReference>
<feature type="region of interest" description="Disordered" evidence="1">
    <location>
        <begin position="1"/>
        <end position="63"/>
    </location>
</feature>
<evidence type="ECO:0000313" key="2">
    <source>
        <dbReference type="EMBL" id="KIV85079.1"/>
    </source>
</evidence>
<proteinExistence type="predicted"/>
<feature type="compositionally biased region" description="Low complexity" evidence="1">
    <location>
        <begin position="43"/>
        <end position="52"/>
    </location>
</feature>
<sequence>MGISDKTGSDLRDDPSNGRSTLASATNESRIGRIRRVGNTQHSSMTSSLLSSRYGHKEPFASSKPQRFVQLLSIRPMWGLSLLDTGGDASPRNKFRSLQKREASLLEGHVPPEGWWTALSQGYNQWL</sequence>
<dbReference type="AlphaFoldDB" id="A0A0D1YUC4"/>
<dbReference type="EMBL" id="KN846951">
    <property type="protein sequence ID" value="KIV85079.1"/>
    <property type="molecule type" value="Genomic_DNA"/>
</dbReference>